<dbReference type="Proteomes" id="UP001196413">
    <property type="component" value="Unassembled WGS sequence"/>
</dbReference>
<name>A0AAD5WFK2_PARTN</name>
<evidence type="ECO:0000313" key="3">
    <source>
        <dbReference type="Proteomes" id="UP001196413"/>
    </source>
</evidence>
<evidence type="ECO:0000313" key="2">
    <source>
        <dbReference type="EMBL" id="KAJ1368404.1"/>
    </source>
</evidence>
<keyword evidence="3" id="KW-1185">Reference proteome</keyword>
<feature type="compositionally biased region" description="Polar residues" evidence="1">
    <location>
        <begin position="1"/>
        <end position="18"/>
    </location>
</feature>
<organism evidence="2 3">
    <name type="scientific">Parelaphostrongylus tenuis</name>
    <name type="common">Meningeal worm</name>
    <dbReference type="NCBI Taxonomy" id="148309"/>
    <lineage>
        <taxon>Eukaryota</taxon>
        <taxon>Metazoa</taxon>
        <taxon>Ecdysozoa</taxon>
        <taxon>Nematoda</taxon>
        <taxon>Chromadorea</taxon>
        <taxon>Rhabditida</taxon>
        <taxon>Rhabditina</taxon>
        <taxon>Rhabditomorpha</taxon>
        <taxon>Strongyloidea</taxon>
        <taxon>Metastrongylidae</taxon>
        <taxon>Parelaphostrongylus</taxon>
    </lineage>
</organism>
<feature type="region of interest" description="Disordered" evidence="1">
    <location>
        <begin position="1"/>
        <end position="34"/>
    </location>
</feature>
<feature type="compositionally biased region" description="Basic and acidic residues" evidence="1">
    <location>
        <begin position="21"/>
        <end position="34"/>
    </location>
</feature>
<dbReference type="AlphaFoldDB" id="A0AAD5WFK2"/>
<comment type="caution">
    <text evidence="2">The sequence shown here is derived from an EMBL/GenBank/DDBJ whole genome shotgun (WGS) entry which is preliminary data.</text>
</comment>
<dbReference type="EMBL" id="JAHQIW010006179">
    <property type="protein sequence ID" value="KAJ1368404.1"/>
    <property type="molecule type" value="Genomic_DNA"/>
</dbReference>
<protein>
    <submittedName>
        <fullName evidence="2">Uncharacterized protein</fullName>
    </submittedName>
</protein>
<accession>A0AAD5WFK2</accession>
<reference evidence="2" key="1">
    <citation type="submission" date="2021-06" db="EMBL/GenBank/DDBJ databases">
        <title>Parelaphostrongylus tenuis whole genome reference sequence.</title>
        <authorList>
            <person name="Garwood T.J."/>
            <person name="Larsen P.A."/>
            <person name="Fountain-Jones N.M."/>
            <person name="Garbe J.R."/>
            <person name="Macchietto M.G."/>
            <person name="Kania S.A."/>
            <person name="Gerhold R.W."/>
            <person name="Richards J.E."/>
            <person name="Wolf T.M."/>
        </authorList>
    </citation>
    <scope>NUCLEOTIDE SEQUENCE</scope>
    <source>
        <strain evidence="2">MNPRO001-30</strain>
        <tissue evidence="2">Meninges</tissue>
    </source>
</reference>
<proteinExistence type="predicted"/>
<sequence length="139" mass="15913">MQTDSLRQQAEHSQSSQLPTKKKETTETPTVRKMEFPTIPIPTFNGDIWEWDNFCELYNENKKSTDNDTPPNSRVHYMPHQAVLTPNKPTTKLRIVYDASAYYKGGPATTVTTVALERNNYWDDVVAHNQGCPFGIHKN</sequence>
<evidence type="ECO:0000256" key="1">
    <source>
        <dbReference type="SAM" id="MobiDB-lite"/>
    </source>
</evidence>
<gene>
    <name evidence="2" type="ORF">KIN20_029528</name>
</gene>